<dbReference type="PROSITE" id="PS50110">
    <property type="entry name" value="RESPONSE_REGULATORY"/>
    <property type="match status" value="1"/>
</dbReference>
<name>A0A1B8TW76_9FLAO</name>
<dbReference type="PANTHER" id="PTHR45339:SF1">
    <property type="entry name" value="HYBRID SIGNAL TRANSDUCTION HISTIDINE KINASE J"/>
    <property type="match status" value="1"/>
</dbReference>
<dbReference type="Proteomes" id="UP000092612">
    <property type="component" value="Unassembled WGS sequence"/>
</dbReference>
<protein>
    <recommendedName>
        <fullName evidence="4">Response regulatory domain-containing protein</fullName>
    </recommendedName>
</protein>
<sequence>MTDKSNIVLKGKKVLVVDDNIMNRMVVNVILIDFGVIVSEASDGEQAVNFLKNNAYDLILMDLKMPNLNGFQATEIIRKKMELTTPIIALTANSLDDEREECLELGMNYYLTKPFDRKVFIDVICNYIC</sequence>
<dbReference type="Pfam" id="PF00072">
    <property type="entry name" value="Response_reg"/>
    <property type="match status" value="1"/>
</dbReference>
<keyword evidence="6" id="KW-1185">Reference proteome</keyword>
<evidence type="ECO:0000256" key="2">
    <source>
        <dbReference type="ARBA" id="ARBA00023012"/>
    </source>
</evidence>
<dbReference type="OrthoDB" id="9789181at2"/>
<dbReference type="SUPFAM" id="SSF52172">
    <property type="entry name" value="CheY-like"/>
    <property type="match status" value="1"/>
</dbReference>
<dbReference type="KEGG" id="prn:BW723_01900"/>
<feature type="modified residue" description="4-aspartylphosphate" evidence="3">
    <location>
        <position position="62"/>
    </location>
</feature>
<dbReference type="AlphaFoldDB" id="A0A1B8TW76"/>
<evidence type="ECO:0000256" key="1">
    <source>
        <dbReference type="ARBA" id="ARBA00022553"/>
    </source>
</evidence>
<dbReference type="SMART" id="SM00448">
    <property type="entry name" value="REC"/>
    <property type="match status" value="1"/>
</dbReference>
<dbReference type="RefSeq" id="WP_068363092.1">
    <property type="nucleotide sequence ID" value="NZ_CP019337.1"/>
</dbReference>
<reference evidence="6" key="1">
    <citation type="submission" date="2016-02" db="EMBL/GenBank/DDBJ databases">
        <title>Paenibacillus sp. LPB0068, isolated from Crassostrea gigas.</title>
        <authorList>
            <person name="Shin S.-K."/>
            <person name="Yi H."/>
        </authorList>
    </citation>
    <scope>NUCLEOTIDE SEQUENCE [LARGE SCALE GENOMIC DNA]</scope>
    <source>
        <strain evidence="6">KCTC 23969</strain>
    </source>
</reference>
<evidence type="ECO:0000313" key="6">
    <source>
        <dbReference type="Proteomes" id="UP000092612"/>
    </source>
</evidence>
<organism evidence="5 6">
    <name type="scientific">Polaribacter reichenbachii</name>
    <dbReference type="NCBI Taxonomy" id="996801"/>
    <lineage>
        <taxon>Bacteria</taxon>
        <taxon>Pseudomonadati</taxon>
        <taxon>Bacteroidota</taxon>
        <taxon>Flavobacteriia</taxon>
        <taxon>Flavobacteriales</taxon>
        <taxon>Flavobacteriaceae</taxon>
    </lineage>
</organism>
<dbReference type="STRING" id="996801.BW723_01900"/>
<dbReference type="PANTHER" id="PTHR45339">
    <property type="entry name" value="HYBRID SIGNAL TRANSDUCTION HISTIDINE KINASE J"/>
    <property type="match status" value="1"/>
</dbReference>
<dbReference type="Gene3D" id="3.40.50.2300">
    <property type="match status" value="1"/>
</dbReference>
<evidence type="ECO:0000256" key="3">
    <source>
        <dbReference type="PROSITE-ProRule" id="PRU00169"/>
    </source>
</evidence>
<dbReference type="GO" id="GO:0000160">
    <property type="term" value="P:phosphorelay signal transduction system"/>
    <property type="evidence" value="ECO:0007669"/>
    <property type="project" value="UniProtKB-KW"/>
</dbReference>
<evidence type="ECO:0000313" key="5">
    <source>
        <dbReference type="EMBL" id="OBY63858.1"/>
    </source>
</evidence>
<comment type="caution">
    <text evidence="5">The sequence shown here is derived from an EMBL/GenBank/DDBJ whole genome shotgun (WGS) entry which is preliminary data.</text>
</comment>
<dbReference type="CDD" id="cd17546">
    <property type="entry name" value="REC_hyHK_CKI1_RcsC-like"/>
    <property type="match status" value="1"/>
</dbReference>
<evidence type="ECO:0000259" key="4">
    <source>
        <dbReference type="PROSITE" id="PS50110"/>
    </source>
</evidence>
<accession>A0A1B8TW76</accession>
<dbReference type="InterPro" id="IPR001789">
    <property type="entry name" value="Sig_transdc_resp-reg_receiver"/>
</dbReference>
<dbReference type="EMBL" id="LSFL01000035">
    <property type="protein sequence ID" value="OBY63858.1"/>
    <property type="molecule type" value="Genomic_DNA"/>
</dbReference>
<keyword evidence="2" id="KW-0902">Two-component regulatory system</keyword>
<dbReference type="InterPro" id="IPR011006">
    <property type="entry name" value="CheY-like_superfamily"/>
</dbReference>
<gene>
    <name evidence="5" type="ORF">LPB301_13800</name>
</gene>
<keyword evidence="1 3" id="KW-0597">Phosphoprotein</keyword>
<proteinExistence type="predicted"/>
<feature type="domain" description="Response regulatory" evidence="4">
    <location>
        <begin position="13"/>
        <end position="128"/>
    </location>
</feature>